<dbReference type="Proteomes" id="UP000255224">
    <property type="component" value="Unassembled WGS sequence"/>
</dbReference>
<feature type="domain" description="MvdD-like pre-ATP grasp" evidence="1">
    <location>
        <begin position="4"/>
        <end position="121"/>
    </location>
</feature>
<organism evidence="3 4">
    <name type="scientific">Chryseobacterium carnipullorum</name>
    <dbReference type="NCBI Taxonomy" id="1124835"/>
    <lineage>
        <taxon>Bacteria</taxon>
        <taxon>Pseudomonadati</taxon>
        <taxon>Bacteroidota</taxon>
        <taxon>Flavobacteriia</taxon>
        <taxon>Flavobacteriales</taxon>
        <taxon>Weeksellaceae</taxon>
        <taxon>Chryseobacterium group</taxon>
        <taxon>Chryseobacterium</taxon>
    </lineage>
</organism>
<dbReference type="KEGG" id="ccau:EG346_21995"/>
<sequence length="166" mass="19248">MIPVLLITNKADITTDFVVRRLKESNIKFYRFNTEDLGCSVEVNFNFESDSFKIFERMTGIEIDLLNVKSVYFRRPELPDDNQELTNAESHFIRNEISYTLEGIYKILNSAFWLNNVNDIRNAENKIYQLRVAKRLGFNMTASLITVNSSDIDHPISIQSDQVISV</sequence>
<evidence type="ECO:0000259" key="1">
    <source>
        <dbReference type="Pfam" id="PF21068"/>
    </source>
</evidence>
<evidence type="ECO:0000313" key="2">
    <source>
        <dbReference type="EMBL" id="AZA50681.1"/>
    </source>
</evidence>
<dbReference type="EMBL" id="UFVQ01000003">
    <property type="protein sequence ID" value="STD01350.1"/>
    <property type="molecule type" value="Genomic_DNA"/>
</dbReference>
<reference evidence="2" key="2">
    <citation type="submission" date="2018-11" db="EMBL/GenBank/DDBJ databases">
        <title>Proposal to divide the Flavobacteriaceae and reorganize its genera based on Amino Acid Identity values calculated from whole genome sequences.</title>
        <authorList>
            <person name="Nicholson A.C."/>
            <person name="Gulvik C.A."/>
            <person name="Whitney A.M."/>
            <person name="Humrighouse B.W."/>
            <person name="Bell M."/>
            <person name="Holmes B."/>
            <person name="Steigerwalt A."/>
            <person name="Villarma A."/>
            <person name="Sheth M."/>
            <person name="Batra D."/>
            <person name="Pryor J."/>
            <person name="Bernardet J.-F."/>
            <person name="Hugo C."/>
            <person name="Kampfer P."/>
            <person name="Newman J."/>
            <person name="Mcquiston J.R."/>
        </authorList>
    </citation>
    <scope>NUCLEOTIDE SEQUENCE [LARGE SCALE GENOMIC DNA]</scope>
    <source>
        <strain evidence="2">G0188</strain>
    </source>
</reference>
<name>A0A376E3I5_CHRCU</name>
<proteinExistence type="predicted"/>
<dbReference type="EMBL" id="CP033920">
    <property type="protein sequence ID" value="AZA50681.1"/>
    <property type="molecule type" value="Genomic_DNA"/>
</dbReference>
<protein>
    <submittedName>
        <fullName evidence="3">ATP-grasp ribosomal peptide maturase, SAV_5884 family</fullName>
    </submittedName>
</protein>
<dbReference type="AlphaFoldDB" id="A0A376E3I5"/>
<reference evidence="5" key="3">
    <citation type="submission" date="2018-11" db="EMBL/GenBank/DDBJ databases">
        <title>Proposal to divide the Flavobacteriaceae and reorganize its genera based on Amino Acid Identity values calculated from whole genome sequences.</title>
        <authorList>
            <person name="Nicholson A.C."/>
            <person name="Gulvik C.A."/>
            <person name="Whitney A.M."/>
            <person name="Humrighouse B.W."/>
            <person name="Bell M."/>
            <person name="Holmes B."/>
            <person name="Steigerwalt A.G."/>
            <person name="Villarma A."/>
            <person name="Sheth M."/>
            <person name="Batra D."/>
            <person name="Pryor J."/>
            <person name="Bernardet J.-F."/>
            <person name="Hugo C."/>
            <person name="Kampfer P."/>
            <person name="Newman J."/>
            <person name="McQuiston J.R."/>
        </authorList>
    </citation>
    <scope>NUCLEOTIDE SEQUENCE [LARGE SCALE GENOMIC DNA]</scope>
    <source>
        <strain evidence="5">G0188</strain>
    </source>
</reference>
<dbReference type="OrthoDB" id="583309at2"/>
<accession>A0A376E3I5</accession>
<accession>A0A3G6NGX1</accession>
<dbReference type="Proteomes" id="UP000273270">
    <property type="component" value="Chromosome"/>
</dbReference>
<keyword evidence="5" id="KW-1185">Reference proteome</keyword>
<evidence type="ECO:0000313" key="4">
    <source>
        <dbReference type="Proteomes" id="UP000255224"/>
    </source>
</evidence>
<reference evidence="3 4" key="1">
    <citation type="submission" date="2018-06" db="EMBL/GenBank/DDBJ databases">
        <authorList>
            <consortium name="Pathogen Informatics"/>
            <person name="Doyle S."/>
        </authorList>
    </citation>
    <scope>NUCLEOTIDE SEQUENCE [LARGE SCALE GENOMIC DNA]</scope>
    <source>
        <strain evidence="3 4">NCTC13533</strain>
    </source>
</reference>
<dbReference type="Pfam" id="PF21068">
    <property type="entry name" value="ATPgraspMvdD"/>
    <property type="match status" value="1"/>
</dbReference>
<evidence type="ECO:0000313" key="5">
    <source>
        <dbReference type="Proteomes" id="UP000273270"/>
    </source>
</evidence>
<evidence type="ECO:0000313" key="3">
    <source>
        <dbReference type="EMBL" id="STD01350.1"/>
    </source>
</evidence>
<dbReference type="InterPro" id="IPR048936">
    <property type="entry name" value="MvdD-like_ATPgrasp"/>
</dbReference>
<dbReference type="RefSeq" id="WP_123881549.1">
    <property type="nucleotide sequence ID" value="NZ_CP033920.1"/>
</dbReference>
<gene>
    <name evidence="2" type="ORF">EG346_21995</name>
    <name evidence="3" type="ORF">NCTC13533_03107</name>
</gene>